<proteinExistence type="predicted"/>
<organism evidence="1">
    <name type="scientific">Anguilla anguilla</name>
    <name type="common">European freshwater eel</name>
    <name type="synonym">Muraena anguilla</name>
    <dbReference type="NCBI Taxonomy" id="7936"/>
    <lineage>
        <taxon>Eukaryota</taxon>
        <taxon>Metazoa</taxon>
        <taxon>Chordata</taxon>
        <taxon>Craniata</taxon>
        <taxon>Vertebrata</taxon>
        <taxon>Euteleostomi</taxon>
        <taxon>Actinopterygii</taxon>
        <taxon>Neopterygii</taxon>
        <taxon>Teleostei</taxon>
        <taxon>Anguilliformes</taxon>
        <taxon>Anguillidae</taxon>
        <taxon>Anguilla</taxon>
    </lineage>
</organism>
<reference evidence="1" key="1">
    <citation type="submission" date="2014-11" db="EMBL/GenBank/DDBJ databases">
        <authorList>
            <person name="Amaro Gonzalez C."/>
        </authorList>
    </citation>
    <scope>NUCLEOTIDE SEQUENCE</scope>
</reference>
<dbReference type="EMBL" id="GBXM01022799">
    <property type="protein sequence ID" value="JAH85778.1"/>
    <property type="molecule type" value="Transcribed_RNA"/>
</dbReference>
<sequence length="66" mass="7448">MGLYMFVLSFTGKKQNTRGLGSVYIICHIHSPLPEPQRSNLLVCPDISSSTINERVLKSRLLFIKV</sequence>
<reference evidence="1" key="2">
    <citation type="journal article" date="2015" name="Fish Shellfish Immunol.">
        <title>Early steps in the European eel (Anguilla anguilla)-Vibrio vulnificus interaction in the gills: Role of the RtxA13 toxin.</title>
        <authorList>
            <person name="Callol A."/>
            <person name="Pajuelo D."/>
            <person name="Ebbesson L."/>
            <person name="Teles M."/>
            <person name="MacKenzie S."/>
            <person name="Amaro C."/>
        </authorList>
    </citation>
    <scope>NUCLEOTIDE SEQUENCE</scope>
</reference>
<name>A0A0E9W8J0_ANGAN</name>
<accession>A0A0E9W8J0</accession>
<dbReference type="AlphaFoldDB" id="A0A0E9W8J0"/>
<evidence type="ECO:0000313" key="1">
    <source>
        <dbReference type="EMBL" id="JAH85778.1"/>
    </source>
</evidence>
<protein>
    <submittedName>
        <fullName evidence="1">Uncharacterized protein</fullName>
    </submittedName>
</protein>